<dbReference type="Pfam" id="PF11351">
    <property type="entry name" value="GTA_holin_3TM"/>
    <property type="match status" value="1"/>
</dbReference>
<sequence length="139" mass="14992">MNILKALADLVPSIGRSIEKIIPDKDLARKLTHEIQVLVMGIESGLIQAKSAIIIAEAQGASWIQRSWRPITMLTFVLIIANNYIIVPYVVAFAGPDVVPMLDIPPGMWGLLTVGIGGYIGGRAYEKVAKIKAEAKANA</sequence>
<evidence type="ECO:0008006" key="3">
    <source>
        <dbReference type="Google" id="ProtNLM"/>
    </source>
</evidence>
<reference evidence="2" key="1">
    <citation type="journal article" date="2015" name="Nature">
        <title>Complex archaea that bridge the gap between prokaryotes and eukaryotes.</title>
        <authorList>
            <person name="Spang A."/>
            <person name="Saw J.H."/>
            <person name="Jorgensen S.L."/>
            <person name="Zaremba-Niedzwiedzka K."/>
            <person name="Martijn J."/>
            <person name="Lind A.E."/>
            <person name="van Eijk R."/>
            <person name="Schleper C."/>
            <person name="Guy L."/>
            <person name="Ettema T.J."/>
        </authorList>
    </citation>
    <scope>NUCLEOTIDE SEQUENCE</scope>
</reference>
<keyword evidence="1" id="KW-0472">Membrane</keyword>
<dbReference type="EMBL" id="LAZR01058143">
    <property type="protein sequence ID" value="KKK70540.1"/>
    <property type="molecule type" value="Genomic_DNA"/>
</dbReference>
<evidence type="ECO:0000256" key="1">
    <source>
        <dbReference type="SAM" id="Phobius"/>
    </source>
</evidence>
<protein>
    <recommendedName>
        <fullName evidence="3">Holin of 3TMs, for gene-transfer release</fullName>
    </recommendedName>
</protein>
<proteinExistence type="predicted"/>
<feature type="transmembrane region" description="Helical" evidence="1">
    <location>
        <begin position="71"/>
        <end position="92"/>
    </location>
</feature>
<keyword evidence="1" id="KW-1133">Transmembrane helix</keyword>
<accession>A0A0F8YA39</accession>
<name>A0A0F8YA39_9ZZZZ</name>
<comment type="caution">
    <text evidence="2">The sequence shown here is derived from an EMBL/GenBank/DDBJ whole genome shotgun (WGS) entry which is preliminary data.</text>
</comment>
<organism evidence="2">
    <name type="scientific">marine sediment metagenome</name>
    <dbReference type="NCBI Taxonomy" id="412755"/>
    <lineage>
        <taxon>unclassified sequences</taxon>
        <taxon>metagenomes</taxon>
        <taxon>ecological metagenomes</taxon>
    </lineage>
</organism>
<keyword evidence="1" id="KW-0812">Transmembrane</keyword>
<gene>
    <name evidence="2" type="ORF">LCGC14_2922940</name>
</gene>
<dbReference type="InterPro" id="IPR021497">
    <property type="entry name" value="GTA_holin_3TM"/>
</dbReference>
<evidence type="ECO:0000313" key="2">
    <source>
        <dbReference type="EMBL" id="KKK70540.1"/>
    </source>
</evidence>
<dbReference type="AlphaFoldDB" id="A0A0F8YA39"/>
<feature type="transmembrane region" description="Helical" evidence="1">
    <location>
        <begin position="104"/>
        <end position="122"/>
    </location>
</feature>